<evidence type="ECO:0000256" key="5">
    <source>
        <dbReference type="ARBA" id="ARBA00022842"/>
    </source>
</evidence>
<keyword evidence="2 9" id="KW-0479">Metal-binding</keyword>
<dbReference type="AlphaFoldDB" id="C3JAC7"/>
<keyword evidence="6 9" id="KW-0051">Antiviral defense</keyword>
<evidence type="ECO:0000256" key="9">
    <source>
        <dbReference type="HAMAP-Rule" id="MF_01470"/>
    </source>
</evidence>
<dbReference type="STRING" id="553175.POREN0001_0163"/>
<keyword evidence="11" id="KW-1185">Reference proteome</keyword>
<dbReference type="InterPro" id="IPR042206">
    <property type="entry name" value="CRISPR-assoc_Cas1_C"/>
</dbReference>
<sequence>MCNIRDCEDLVSMKKSFYLFNPGELSRKDNSLRFLPIEEGADGAEAFGVPRYIPVETVGDMYVFGSLRANSSLFNFLGMNDIAVHFFDYYENYTGSFMPKESLLSGKMILAQAQAYHKKSHRLLLAQKFVYGAAFNMQKNLSYYHNRGKDLQSIIEQIDQYTPHIATTKSIEELMGIEGNIRQAYYGAFDVIINDFDMGTRTKRPPQNEVNALISFGNMMCYTVCLKSIHQTQLNPTISFLHTPGERRYSLCLDVSEIFKPILVDRTIFKVLNKGMLQERHFDNKLNRCVLNPSGKKIFVQAFEERLSETIKHRRLGRSVSYKHLVRLECYKLAKDLLGIEEYEPFRMYW</sequence>
<dbReference type="Proteomes" id="UP000004295">
    <property type="component" value="Unassembled WGS sequence"/>
</dbReference>
<dbReference type="NCBIfam" id="TIGR03641">
    <property type="entry name" value="cas1_HMARI"/>
    <property type="match status" value="1"/>
</dbReference>
<feature type="binding site" evidence="9">
    <location>
        <position position="257"/>
    </location>
    <ligand>
        <name>Mn(2+)</name>
        <dbReference type="ChEBI" id="CHEBI:29035"/>
    </ligand>
</feature>
<dbReference type="PANTHER" id="PTHR43219:SF1">
    <property type="entry name" value="CRISPR-ASSOCIATED ENDONUCLEASE CAS1"/>
    <property type="match status" value="1"/>
</dbReference>
<evidence type="ECO:0000256" key="8">
    <source>
        <dbReference type="ARBA" id="ARBA00023211"/>
    </source>
</evidence>
<dbReference type="InterPro" id="IPR019858">
    <property type="entry name" value="CRISPR-assoc_Cas1_HMARI/TNEAP"/>
</dbReference>
<protein>
    <recommendedName>
        <fullName evidence="9">CRISPR-associated endonuclease Cas1</fullName>
        <ecNumber evidence="9">3.1.-.-</ecNumber>
    </recommendedName>
</protein>
<keyword evidence="3 9" id="KW-0255">Endonuclease</keyword>
<dbReference type="PANTHER" id="PTHR43219">
    <property type="entry name" value="CRISPR-ASSOCIATED ENDONUCLEASE CAS1"/>
    <property type="match status" value="1"/>
</dbReference>
<dbReference type="EMBL" id="ACNN01000020">
    <property type="protein sequence ID" value="EEN82650.1"/>
    <property type="molecule type" value="Genomic_DNA"/>
</dbReference>
<dbReference type="InterPro" id="IPR042211">
    <property type="entry name" value="CRISPR-assoc_Cas1_N"/>
</dbReference>
<dbReference type="GO" id="GO:0046872">
    <property type="term" value="F:metal ion binding"/>
    <property type="evidence" value="ECO:0007669"/>
    <property type="project" value="UniProtKB-UniRule"/>
</dbReference>
<feature type="binding site" evidence="9">
    <location>
        <position position="242"/>
    </location>
    <ligand>
        <name>Mn(2+)</name>
        <dbReference type="ChEBI" id="CHEBI:29035"/>
    </ligand>
</feature>
<evidence type="ECO:0000256" key="7">
    <source>
        <dbReference type="ARBA" id="ARBA00023125"/>
    </source>
</evidence>
<gene>
    <name evidence="9 10" type="primary">cas1</name>
    <name evidence="10" type="ORF">POREN0001_0163</name>
</gene>
<organism evidence="10 11">
    <name type="scientific">Porphyromonas endodontalis (strain ATCC 35406 / DSM 24491 / JCM 8526 / CCUG 16442 / BCRC 14492 / NCTC 13058 / HG 370)</name>
    <name type="common">Bacteroides endodontalis</name>
    <dbReference type="NCBI Taxonomy" id="553175"/>
    <lineage>
        <taxon>Bacteria</taxon>
        <taxon>Pseudomonadati</taxon>
        <taxon>Bacteroidota</taxon>
        <taxon>Bacteroidia</taxon>
        <taxon>Bacteroidales</taxon>
        <taxon>Porphyromonadaceae</taxon>
        <taxon>Porphyromonas</taxon>
    </lineage>
</organism>
<evidence type="ECO:0000256" key="1">
    <source>
        <dbReference type="ARBA" id="ARBA00022722"/>
    </source>
</evidence>
<dbReference type="GO" id="GO:0043571">
    <property type="term" value="P:maintenance of CRISPR repeat elements"/>
    <property type="evidence" value="ECO:0007669"/>
    <property type="project" value="UniProtKB-UniRule"/>
</dbReference>
<evidence type="ECO:0000256" key="2">
    <source>
        <dbReference type="ARBA" id="ARBA00022723"/>
    </source>
</evidence>
<comment type="function">
    <text evidence="9">CRISPR (clustered regularly interspaced short palindromic repeat), is an adaptive immune system that provides protection against mobile genetic elements (viruses, transposable elements and conjugative plasmids). CRISPR clusters contain spacers, sequences complementary to antecedent mobile elements, and target invading nucleic acids. CRISPR clusters are transcribed and processed into CRISPR RNA (crRNA). Acts as a dsDNA endonuclease. Involved in the integration of spacer DNA into the CRISPR cassette.</text>
</comment>
<comment type="similarity">
    <text evidence="9">Belongs to the CRISPR-associated endonuclease Cas1 family.</text>
</comment>
<evidence type="ECO:0000256" key="3">
    <source>
        <dbReference type="ARBA" id="ARBA00022759"/>
    </source>
</evidence>
<dbReference type="CDD" id="cd09722">
    <property type="entry name" value="Cas1_I-B"/>
    <property type="match status" value="1"/>
</dbReference>
<dbReference type="Pfam" id="PF01867">
    <property type="entry name" value="Cas_Cas1"/>
    <property type="match status" value="1"/>
</dbReference>
<proteinExistence type="inferred from homology"/>
<dbReference type="Gene3D" id="3.100.10.20">
    <property type="entry name" value="CRISPR-associated endonuclease Cas1, N-terminal domain"/>
    <property type="match status" value="1"/>
</dbReference>
<dbReference type="NCBIfam" id="TIGR00287">
    <property type="entry name" value="cas1"/>
    <property type="match status" value="1"/>
</dbReference>
<evidence type="ECO:0000313" key="10">
    <source>
        <dbReference type="EMBL" id="EEN82650.1"/>
    </source>
</evidence>
<comment type="caution">
    <text evidence="10">The sequence shown here is derived from an EMBL/GenBank/DDBJ whole genome shotgun (WGS) entry which is preliminary data.</text>
</comment>
<dbReference type="HAMAP" id="MF_01470">
    <property type="entry name" value="Cas1"/>
    <property type="match status" value="1"/>
</dbReference>
<keyword evidence="4 9" id="KW-0378">Hydrolase</keyword>
<keyword evidence="8 9" id="KW-0464">Manganese</keyword>
<dbReference type="eggNOG" id="COG1518">
    <property type="taxonomic scope" value="Bacteria"/>
</dbReference>
<comment type="cofactor">
    <cofactor evidence="9">
        <name>Mg(2+)</name>
        <dbReference type="ChEBI" id="CHEBI:18420"/>
    </cofactor>
    <cofactor evidence="9">
        <name>Mn(2+)</name>
        <dbReference type="ChEBI" id="CHEBI:29035"/>
    </cofactor>
</comment>
<dbReference type="EC" id="3.1.-.-" evidence="9"/>
<dbReference type="GO" id="GO:0016787">
    <property type="term" value="F:hydrolase activity"/>
    <property type="evidence" value="ECO:0007669"/>
    <property type="project" value="UniProtKB-KW"/>
</dbReference>
<keyword evidence="7 9" id="KW-0238">DNA-binding</keyword>
<dbReference type="GO" id="GO:0003677">
    <property type="term" value="F:DNA binding"/>
    <property type="evidence" value="ECO:0007669"/>
    <property type="project" value="UniProtKB-KW"/>
</dbReference>
<reference evidence="10 11" key="1">
    <citation type="submission" date="2009-04" db="EMBL/GenBank/DDBJ databases">
        <authorList>
            <person name="Sebastian Y."/>
            <person name="Madupu R."/>
            <person name="Durkin A.S."/>
            <person name="Torralba M."/>
            <person name="Methe B."/>
            <person name="Sutton G.G."/>
            <person name="Strausberg R.L."/>
            <person name="Nelson K.E."/>
        </authorList>
    </citation>
    <scope>NUCLEOTIDE SEQUENCE [LARGE SCALE GENOMIC DNA]</scope>
    <source>
        <strain evidence="11">ATCC 35406 / BCRC 14492 / JCM 8526 / NCTC 13058 / HG 370</strain>
    </source>
</reference>
<dbReference type="InterPro" id="IPR002729">
    <property type="entry name" value="CRISPR-assoc_Cas1"/>
</dbReference>
<comment type="subunit">
    <text evidence="9">Homodimer, forms a heterotetramer with a Cas2 homodimer.</text>
</comment>
<evidence type="ECO:0000313" key="11">
    <source>
        <dbReference type="Proteomes" id="UP000004295"/>
    </source>
</evidence>
<name>C3JAC7_POREA</name>
<evidence type="ECO:0000256" key="6">
    <source>
        <dbReference type="ARBA" id="ARBA00023118"/>
    </source>
</evidence>
<keyword evidence="5 9" id="KW-0460">Magnesium</keyword>
<keyword evidence="1 9" id="KW-0540">Nuclease</keyword>
<dbReference type="GO" id="GO:0051607">
    <property type="term" value="P:defense response to virus"/>
    <property type="evidence" value="ECO:0007669"/>
    <property type="project" value="UniProtKB-UniRule"/>
</dbReference>
<dbReference type="GO" id="GO:0004520">
    <property type="term" value="F:DNA endonuclease activity"/>
    <property type="evidence" value="ECO:0007669"/>
    <property type="project" value="InterPro"/>
</dbReference>
<dbReference type="Gene3D" id="1.20.120.920">
    <property type="entry name" value="CRISPR-associated endonuclease Cas1, C-terminal domain"/>
    <property type="match status" value="1"/>
</dbReference>
<evidence type="ECO:0000256" key="4">
    <source>
        <dbReference type="ARBA" id="ARBA00022801"/>
    </source>
</evidence>
<feature type="binding site" evidence="9">
    <location>
        <position position="178"/>
    </location>
    <ligand>
        <name>Mn(2+)</name>
        <dbReference type="ChEBI" id="CHEBI:29035"/>
    </ligand>
</feature>
<accession>C3JAC7</accession>